<dbReference type="PANTHER" id="PTHR33044">
    <property type="entry name" value="BIFUNCTIONAL INHIBITOR/LIPID-TRANSFER PROTEIN/SEED STORAGE 2S ALBUMIN SUPERFAMILY PROTEIN-RELATED"/>
    <property type="match status" value="1"/>
</dbReference>
<dbReference type="InterPro" id="IPR036312">
    <property type="entry name" value="Bifun_inhib/LTP/seed_sf"/>
</dbReference>
<accession>A0A7J7L5H4</accession>
<feature type="signal peptide" evidence="6">
    <location>
        <begin position="1"/>
        <end position="26"/>
    </location>
</feature>
<protein>
    <recommendedName>
        <fullName evidence="7">Bifunctional inhibitor/plant lipid transfer protein/seed storage helical domain-containing protein</fullName>
    </recommendedName>
</protein>
<dbReference type="OrthoDB" id="659547at2759"/>
<evidence type="ECO:0000313" key="8">
    <source>
        <dbReference type="EMBL" id="KAF6137857.1"/>
    </source>
</evidence>
<evidence type="ECO:0000256" key="4">
    <source>
        <dbReference type="ARBA" id="ARBA00023180"/>
    </source>
</evidence>
<dbReference type="InterPro" id="IPR016140">
    <property type="entry name" value="Bifunc_inhib/LTP/seed_store"/>
</dbReference>
<dbReference type="SUPFAM" id="SSF47699">
    <property type="entry name" value="Bifunctional inhibitor/lipid-transfer protein/seed storage 2S albumin"/>
    <property type="match status" value="3"/>
</dbReference>
<feature type="domain" description="Bifunctional inhibitor/plant lipid transfer protein/seed storage helical" evidence="7">
    <location>
        <begin position="294"/>
        <end position="373"/>
    </location>
</feature>
<keyword evidence="3" id="KW-1015">Disulfide bond</keyword>
<feature type="chain" id="PRO_5029807814" description="Bifunctional inhibitor/plant lipid transfer protein/seed storage helical domain-containing protein" evidence="6">
    <location>
        <begin position="27"/>
        <end position="382"/>
    </location>
</feature>
<evidence type="ECO:0000256" key="3">
    <source>
        <dbReference type="ARBA" id="ARBA00023157"/>
    </source>
</evidence>
<organism evidence="8 9">
    <name type="scientific">Kingdonia uniflora</name>
    <dbReference type="NCBI Taxonomy" id="39325"/>
    <lineage>
        <taxon>Eukaryota</taxon>
        <taxon>Viridiplantae</taxon>
        <taxon>Streptophyta</taxon>
        <taxon>Embryophyta</taxon>
        <taxon>Tracheophyta</taxon>
        <taxon>Spermatophyta</taxon>
        <taxon>Magnoliopsida</taxon>
        <taxon>Ranunculales</taxon>
        <taxon>Circaeasteraceae</taxon>
        <taxon>Kingdonia</taxon>
    </lineage>
</organism>
<dbReference type="AlphaFoldDB" id="A0A7J7L5H4"/>
<dbReference type="PRINTS" id="PR00382">
    <property type="entry name" value="LIPIDTRNSFER"/>
</dbReference>
<name>A0A7J7L5H4_9MAGN</name>
<proteinExistence type="inferred from homology"/>
<dbReference type="EMBL" id="JACGCM010002624">
    <property type="protein sequence ID" value="KAF6137857.1"/>
    <property type="molecule type" value="Genomic_DNA"/>
</dbReference>
<evidence type="ECO:0000256" key="1">
    <source>
        <dbReference type="ARBA" id="ARBA00009748"/>
    </source>
</evidence>
<comment type="similarity">
    <text evidence="1">Belongs to the plant LTP family.</text>
</comment>
<evidence type="ECO:0000259" key="7">
    <source>
        <dbReference type="SMART" id="SM00499"/>
    </source>
</evidence>
<evidence type="ECO:0000256" key="6">
    <source>
        <dbReference type="SAM" id="SignalP"/>
    </source>
</evidence>
<feature type="domain" description="Bifunctional inhibitor/plant lipid transfer protein/seed storage helical" evidence="7">
    <location>
        <begin position="48"/>
        <end position="127"/>
    </location>
</feature>
<reference evidence="8 9" key="1">
    <citation type="journal article" date="2020" name="IScience">
        <title>Genome Sequencing of the Endangered Kingdonia uniflora (Circaeasteraceae, Ranunculales) Reveals Potential Mechanisms of Evolutionary Specialization.</title>
        <authorList>
            <person name="Sun Y."/>
            <person name="Deng T."/>
            <person name="Zhang A."/>
            <person name="Moore M.J."/>
            <person name="Landis J.B."/>
            <person name="Lin N."/>
            <person name="Zhang H."/>
            <person name="Zhang X."/>
            <person name="Huang J."/>
            <person name="Zhang X."/>
            <person name="Sun H."/>
            <person name="Wang H."/>
        </authorList>
    </citation>
    <scope>NUCLEOTIDE SEQUENCE [LARGE SCALE GENOMIC DNA]</scope>
    <source>
        <strain evidence="8">TB1705</strain>
        <tissue evidence="8">Leaf</tissue>
    </source>
</reference>
<dbReference type="SMART" id="SM00499">
    <property type="entry name" value="AAI"/>
    <property type="match status" value="3"/>
</dbReference>
<gene>
    <name evidence="8" type="ORF">GIB67_040565</name>
</gene>
<keyword evidence="9" id="KW-1185">Reference proteome</keyword>
<evidence type="ECO:0000256" key="2">
    <source>
        <dbReference type="ARBA" id="ARBA00022729"/>
    </source>
</evidence>
<dbReference type="GO" id="GO:0008289">
    <property type="term" value="F:lipid binding"/>
    <property type="evidence" value="ECO:0007669"/>
    <property type="project" value="InterPro"/>
</dbReference>
<dbReference type="InterPro" id="IPR043325">
    <property type="entry name" value="LTSS"/>
</dbReference>
<dbReference type="Pfam" id="PF14368">
    <property type="entry name" value="LTP_2"/>
    <property type="match status" value="3"/>
</dbReference>
<evidence type="ECO:0000313" key="9">
    <source>
        <dbReference type="Proteomes" id="UP000541444"/>
    </source>
</evidence>
<feature type="region of interest" description="Disordered" evidence="5">
    <location>
        <begin position="232"/>
        <end position="260"/>
    </location>
</feature>
<evidence type="ECO:0000256" key="5">
    <source>
        <dbReference type="SAM" id="MobiDB-lite"/>
    </source>
</evidence>
<keyword evidence="4" id="KW-0325">Glycoprotein</keyword>
<sequence length="382" mass="38372">MSKMIISVIVPTLVLFAAFEVNPTFARWYHHQHIDTISPASLSSGGDCSSIVMDMASCLTFVGNDSTASKPDADCCAGLKSVIKTNADCVCESFTAAAQMGIGIDLAKAAALPSQCGVSLPPSVGTCGFSAPPSADTAQPPKSSSGGDCSTVVMDMASCLTFVGNDSTVSEPDADCCDGLKSVIKTNADCVCESFTTAAQMGIGIDLAKAVALPSQCGVSLPPSVGTCGFSAPPSADTAQPPKSSSGHHKSYSPKKSPSLDIPAAAVPCGESGGIESTPPPVSYSVASPSGTDCSTLVLQMTACLSFTEDGSKDSKPGADCCNGLKIVLETIAECVCESFSTAAQMGIVIDLERAAALPSTCGLSLPPSVGTCGFSAPPSGT</sequence>
<dbReference type="Proteomes" id="UP000541444">
    <property type="component" value="Unassembled WGS sequence"/>
</dbReference>
<feature type="domain" description="Bifunctional inhibitor/plant lipid transfer protein/seed storage helical" evidence="7">
    <location>
        <begin position="149"/>
        <end position="228"/>
    </location>
</feature>
<dbReference type="GO" id="GO:0006869">
    <property type="term" value="P:lipid transport"/>
    <property type="evidence" value="ECO:0007669"/>
    <property type="project" value="InterPro"/>
</dbReference>
<dbReference type="Gene3D" id="1.10.110.10">
    <property type="entry name" value="Plant lipid-transfer and hydrophobic proteins"/>
    <property type="match status" value="3"/>
</dbReference>
<dbReference type="InterPro" id="IPR000528">
    <property type="entry name" value="Plant_nsLTP"/>
</dbReference>
<keyword evidence="2 6" id="KW-0732">Signal</keyword>
<dbReference type="CDD" id="cd00010">
    <property type="entry name" value="AAI_LTSS"/>
    <property type="match status" value="3"/>
</dbReference>
<comment type="caution">
    <text evidence="8">The sequence shown here is derived from an EMBL/GenBank/DDBJ whole genome shotgun (WGS) entry which is preliminary data.</text>
</comment>